<dbReference type="Gene3D" id="1.25.40.10">
    <property type="entry name" value="Tetratricopeptide repeat domain"/>
    <property type="match status" value="1"/>
</dbReference>
<gene>
    <name evidence="3" type="ORF">SAMN05660337_1145</name>
</gene>
<dbReference type="STRING" id="246191.SAMN05660337_1145"/>
<feature type="domain" description="YcaO" evidence="2">
    <location>
        <begin position="75"/>
        <end position="427"/>
    </location>
</feature>
<keyword evidence="3" id="KW-0689">Ribosomal protein</keyword>
<dbReference type="PROSITE" id="PS50293">
    <property type="entry name" value="TPR_REGION"/>
    <property type="match status" value="1"/>
</dbReference>
<evidence type="ECO:0000313" key="4">
    <source>
        <dbReference type="Proteomes" id="UP000199053"/>
    </source>
</evidence>
<accession>A0A1G9EJV6</accession>
<keyword evidence="1" id="KW-0802">TPR repeat</keyword>
<dbReference type="InterPro" id="IPR019734">
    <property type="entry name" value="TPR_rpt"/>
</dbReference>
<evidence type="ECO:0000259" key="2">
    <source>
        <dbReference type="PROSITE" id="PS51664"/>
    </source>
</evidence>
<dbReference type="PROSITE" id="PS50005">
    <property type="entry name" value="TPR"/>
    <property type="match status" value="2"/>
</dbReference>
<dbReference type="PANTHER" id="PTHR37809">
    <property type="entry name" value="RIBOSOMAL PROTEIN S12 METHYLTHIOTRANSFERASE ACCESSORY FACTOR YCAO"/>
    <property type="match status" value="1"/>
</dbReference>
<feature type="repeat" description="TPR" evidence="1">
    <location>
        <begin position="495"/>
        <end position="528"/>
    </location>
</feature>
<dbReference type="Gene3D" id="3.30.160.660">
    <property type="match status" value="1"/>
</dbReference>
<dbReference type="AlphaFoldDB" id="A0A1G9EJV6"/>
<dbReference type="Gene3D" id="3.30.1330.230">
    <property type="match status" value="1"/>
</dbReference>
<dbReference type="RefSeq" id="WP_092159176.1">
    <property type="nucleotide sequence ID" value="NZ_FNGA01000002.1"/>
</dbReference>
<feature type="repeat" description="TPR" evidence="1">
    <location>
        <begin position="529"/>
        <end position="562"/>
    </location>
</feature>
<name>A0A1G9EJV6_9BACT</name>
<dbReference type="OrthoDB" id="5380721at2"/>
<keyword evidence="3" id="KW-0687">Ribonucleoprotein</keyword>
<keyword evidence="3" id="KW-0808">Transferase</keyword>
<dbReference type="Pfam" id="PF02624">
    <property type="entry name" value="YcaO"/>
    <property type="match status" value="1"/>
</dbReference>
<dbReference type="GO" id="GO:0005840">
    <property type="term" value="C:ribosome"/>
    <property type="evidence" value="ECO:0007669"/>
    <property type="project" value="UniProtKB-KW"/>
</dbReference>
<keyword evidence="4" id="KW-1185">Reference proteome</keyword>
<dbReference type="Proteomes" id="UP000199053">
    <property type="component" value="Unassembled WGS sequence"/>
</dbReference>
<dbReference type="EMBL" id="FNGA01000002">
    <property type="protein sequence ID" value="SDK76358.1"/>
    <property type="molecule type" value="Genomic_DNA"/>
</dbReference>
<dbReference type="Pfam" id="PF00515">
    <property type="entry name" value="TPR_1"/>
    <property type="match status" value="1"/>
</dbReference>
<dbReference type="InterPro" id="IPR011990">
    <property type="entry name" value="TPR-like_helical_dom_sf"/>
</dbReference>
<dbReference type="GO" id="GO:0016740">
    <property type="term" value="F:transferase activity"/>
    <property type="evidence" value="ECO:0007669"/>
    <property type="project" value="UniProtKB-KW"/>
</dbReference>
<sequence>MIKLKSCLKVYTTDQDKAVSPEETVSRVKKLLEKNCEGVLGCTRKIDTGRLGIPVFISECGPAARDIMPTRKQMGKGASVAQAEASALMELVERFSFFSFWRNSENFTLATYSEAEELWPGKVISIEKILQSVDEEMEPAKARVILDLVRWHFHPALNVLTGETEYVPLDWFKILNEFNGSSAGNTPEESVLQGGSELVERHVCAVIDRDRGEVPCIDPASCGDAVLAKLCKCFEDNGIKYIINDFSLGMPLPTVAVTAWDPSTFPGMSEIVFTAGTSSCPSKAAIRAFTEVAQLAGDFETGRVYEASGLPKFTDLEQAEWLARGCRVALDSLPSVKHADIYEELMQFAAGLNERGYTLYTVDTTHPDLGVSANYNFVPGFHFRERTPYASLGLFVGRILSEKVAIDLAGAGLDVISDIYEDDYFIPFFEGMLALRGGDTSRAADMFMLATEVQPANEEKALSAFYTAYAMSLEERWSEVLPYLDRAVELDAEAKEYFNLRGVAYFKAGEYSLAAEDFKSALAIDSGSASDLANLGLCHKFMGDTEEAIEYLRTALELEPGLEYAKTHLEQLLEVK</sequence>
<dbReference type="InterPro" id="IPR003776">
    <property type="entry name" value="YcaO-like_dom"/>
</dbReference>
<evidence type="ECO:0000256" key="1">
    <source>
        <dbReference type="PROSITE-ProRule" id="PRU00339"/>
    </source>
</evidence>
<reference evidence="4" key="1">
    <citation type="submission" date="2016-10" db="EMBL/GenBank/DDBJ databases">
        <authorList>
            <person name="Varghese N."/>
            <person name="Submissions S."/>
        </authorList>
    </citation>
    <scope>NUCLEOTIDE SEQUENCE [LARGE SCALE GENOMIC DNA]</scope>
    <source>
        <strain evidence="4">DSM 16995</strain>
    </source>
</reference>
<evidence type="ECO:0000313" key="3">
    <source>
        <dbReference type="EMBL" id="SDK76358.1"/>
    </source>
</evidence>
<dbReference type="PANTHER" id="PTHR37809:SF1">
    <property type="entry name" value="RIBOSOMAL PROTEIN S12 METHYLTHIOTRANSFERASE ACCESSORY FACTOR YCAO"/>
    <property type="match status" value="1"/>
</dbReference>
<dbReference type="Gene3D" id="3.30.40.250">
    <property type="match status" value="1"/>
</dbReference>
<dbReference type="SMART" id="SM00028">
    <property type="entry name" value="TPR"/>
    <property type="match status" value="2"/>
</dbReference>
<dbReference type="PROSITE" id="PS51664">
    <property type="entry name" value="YCAO"/>
    <property type="match status" value="1"/>
</dbReference>
<proteinExistence type="predicted"/>
<dbReference type="SUPFAM" id="SSF48452">
    <property type="entry name" value="TPR-like"/>
    <property type="match status" value="1"/>
</dbReference>
<organism evidence="3 4">
    <name type="scientific">Maridesulfovibrio ferrireducens</name>
    <dbReference type="NCBI Taxonomy" id="246191"/>
    <lineage>
        <taxon>Bacteria</taxon>
        <taxon>Pseudomonadati</taxon>
        <taxon>Thermodesulfobacteriota</taxon>
        <taxon>Desulfovibrionia</taxon>
        <taxon>Desulfovibrionales</taxon>
        <taxon>Desulfovibrionaceae</taxon>
        <taxon>Maridesulfovibrio</taxon>
    </lineage>
</organism>
<dbReference type="NCBIfam" id="TIGR00702">
    <property type="entry name" value="YcaO-type kinase domain"/>
    <property type="match status" value="1"/>
</dbReference>
<protein>
    <submittedName>
        <fullName evidence="3">Ribosomal protein S12 methylthiotransferase accessory factor</fullName>
    </submittedName>
</protein>